<dbReference type="InterPro" id="IPR001650">
    <property type="entry name" value="Helicase_C-like"/>
</dbReference>
<proteinExistence type="predicted"/>
<dbReference type="Proteomes" id="UP001232584">
    <property type="component" value="Unassembled WGS sequence"/>
</dbReference>
<dbReference type="Pfam" id="PF00271">
    <property type="entry name" value="Helicase_C"/>
    <property type="match status" value="1"/>
</dbReference>
<dbReference type="Pfam" id="PF08455">
    <property type="entry name" value="SNF2_assoc"/>
    <property type="match status" value="1"/>
</dbReference>
<name>A0ABU0MZB3_9FIRM</name>
<evidence type="ECO:0000259" key="5">
    <source>
        <dbReference type="PROSITE" id="PS51194"/>
    </source>
</evidence>
<keyword evidence="6" id="KW-0347">Helicase</keyword>
<dbReference type="InterPro" id="IPR013663">
    <property type="entry name" value="Helicase_SWF/SNF/SWI_bac"/>
</dbReference>
<evidence type="ECO:0000256" key="2">
    <source>
        <dbReference type="PROSITE-ProRule" id="PRU00325"/>
    </source>
</evidence>
<dbReference type="InterPro" id="IPR007527">
    <property type="entry name" value="Znf_SWIM"/>
</dbReference>
<dbReference type="SMART" id="SM00490">
    <property type="entry name" value="HELICc"/>
    <property type="match status" value="1"/>
</dbReference>
<dbReference type="RefSeq" id="WP_307504896.1">
    <property type="nucleotide sequence ID" value="NZ_BAAACE010000028.1"/>
</dbReference>
<dbReference type="CDD" id="cd18793">
    <property type="entry name" value="SF2_C_SNF"/>
    <property type="match status" value="1"/>
</dbReference>
<dbReference type="PROSITE" id="PS50966">
    <property type="entry name" value="ZF_SWIM"/>
    <property type="match status" value="1"/>
</dbReference>
<keyword evidence="1" id="KW-0378">Hydrolase</keyword>
<evidence type="ECO:0000313" key="7">
    <source>
        <dbReference type="Proteomes" id="UP001232584"/>
    </source>
</evidence>
<evidence type="ECO:0000256" key="1">
    <source>
        <dbReference type="ARBA" id="ARBA00022801"/>
    </source>
</evidence>
<dbReference type="GO" id="GO:0004386">
    <property type="term" value="F:helicase activity"/>
    <property type="evidence" value="ECO:0007669"/>
    <property type="project" value="UniProtKB-KW"/>
</dbReference>
<reference evidence="6 7" key="1">
    <citation type="submission" date="2023-07" db="EMBL/GenBank/DDBJ databases">
        <title>Genomic Encyclopedia of Type Strains, Phase IV (KMG-IV): sequencing the most valuable type-strain genomes for metagenomic binning, comparative biology and taxonomic classification.</title>
        <authorList>
            <person name="Goeker M."/>
        </authorList>
    </citation>
    <scope>NUCLEOTIDE SEQUENCE [LARGE SCALE GENOMIC DNA]</scope>
    <source>
        <strain evidence="6 7">DSM 15049</strain>
    </source>
</reference>
<protein>
    <submittedName>
        <fullName evidence="6">SNF2 family DNA or RNA helicase</fullName>
    </submittedName>
</protein>
<keyword evidence="2" id="KW-0863">Zinc-finger</keyword>
<keyword evidence="2" id="KW-0479">Metal-binding</keyword>
<dbReference type="SUPFAM" id="SSF52540">
    <property type="entry name" value="P-loop containing nucleoside triphosphate hydrolases"/>
    <property type="match status" value="2"/>
</dbReference>
<sequence length="706" mass="81979">MKASIIKNIILNNTEKNRHNSGVSIYKNNLVSESYIKKDNGNINFYAIVSNEIYNEKNNALITINEKTHRIVSSSCDCKDWLNKSIESNTFICKHMVAAVYKCIDDLTNKKNNLKSKESKINDKVSYAKTKISYSFNLDQNKNLRLSFKIGNLNKQRYREIFNAYKENKRLYRLKDSIYLDLHNQDIHALLELIDTLGIAPEAENFKIDNSKILYIDNYIKENKINFISGKEHINKIIEKFEEKMSYEIPKSLKDTLRDYQVEGVKWFNNISTYNLGGILADEMGLGKTLQSIAFINSHKNSKSIIITPTALVHNWKSEFDKFAPNLKVGIAHGDKKIREYIIENYLNYDVILSTYSTIRNDFEKYEDKVFDYIFIDEAQNIKNPDAIITKSIKGIQANVRFALTGTPVENNLLELWSIFDFIMPGYLYDKKDFENRFANGDIKALKKLIKPFILRRTKKEVIKELPDKIEKKFIVELNKEQKKIYDIYNKNVIEKLECNKYEEDKITIFSYLTKLRQLCLHPKALLKNYDGKSSKLDICIDILNEAISSNRKVLLFSQFTSVLKLIEKEIQDNNIKYMYLDGKTNAKERVNLVNKFNESNDMTLFLISLKAGGTGLNLTSADMVIHFDPWWNLAVENQASDRAHRLGQKNVVEVIKLISKDTIEEKIIVLQESKKEIIDSIIDENLSNTNNLKGLSKKELIELFK</sequence>
<feature type="domain" description="Helicase ATP-binding" evidence="4">
    <location>
        <begin position="269"/>
        <end position="426"/>
    </location>
</feature>
<evidence type="ECO:0000259" key="3">
    <source>
        <dbReference type="PROSITE" id="PS50966"/>
    </source>
</evidence>
<dbReference type="PROSITE" id="PS51192">
    <property type="entry name" value="HELICASE_ATP_BIND_1"/>
    <property type="match status" value="1"/>
</dbReference>
<organism evidence="6 7">
    <name type="scientific">Paraclostridium ghonii</name>
    <dbReference type="NCBI Taxonomy" id="29358"/>
    <lineage>
        <taxon>Bacteria</taxon>
        <taxon>Bacillati</taxon>
        <taxon>Bacillota</taxon>
        <taxon>Clostridia</taxon>
        <taxon>Peptostreptococcales</taxon>
        <taxon>Peptostreptococcaceae</taxon>
        <taxon>Paraclostridium</taxon>
    </lineage>
</organism>
<dbReference type="InterPro" id="IPR000330">
    <property type="entry name" value="SNF2_N"/>
</dbReference>
<keyword evidence="7" id="KW-1185">Reference proteome</keyword>
<evidence type="ECO:0000259" key="4">
    <source>
        <dbReference type="PROSITE" id="PS51192"/>
    </source>
</evidence>
<keyword evidence="6" id="KW-0547">Nucleotide-binding</keyword>
<dbReference type="InterPro" id="IPR049730">
    <property type="entry name" value="SNF2/RAD54-like_C"/>
</dbReference>
<dbReference type="Gene3D" id="3.40.50.10810">
    <property type="entry name" value="Tandem AAA-ATPase domain"/>
    <property type="match status" value="1"/>
</dbReference>
<dbReference type="PANTHER" id="PTHR10799">
    <property type="entry name" value="SNF2/RAD54 HELICASE FAMILY"/>
    <property type="match status" value="1"/>
</dbReference>
<feature type="domain" description="SWIM-type" evidence="3">
    <location>
        <begin position="60"/>
        <end position="104"/>
    </location>
</feature>
<dbReference type="InterPro" id="IPR038718">
    <property type="entry name" value="SNF2-like_sf"/>
</dbReference>
<dbReference type="EMBL" id="JAUSWG010000004">
    <property type="protein sequence ID" value="MDQ0556190.1"/>
    <property type="molecule type" value="Genomic_DNA"/>
</dbReference>
<dbReference type="Gene3D" id="3.40.50.300">
    <property type="entry name" value="P-loop containing nucleotide triphosphate hydrolases"/>
    <property type="match status" value="1"/>
</dbReference>
<dbReference type="InterPro" id="IPR014001">
    <property type="entry name" value="Helicase_ATP-bd"/>
</dbReference>
<evidence type="ECO:0000313" key="6">
    <source>
        <dbReference type="EMBL" id="MDQ0556190.1"/>
    </source>
</evidence>
<keyword evidence="6" id="KW-0067">ATP-binding</keyword>
<gene>
    <name evidence="6" type="ORF">QOZ92_001303</name>
</gene>
<dbReference type="InterPro" id="IPR027417">
    <property type="entry name" value="P-loop_NTPase"/>
</dbReference>
<dbReference type="CDD" id="cd18012">
    <property type="entry name" value="DEXQc_arch_SWI2_SNF2"/>
    <property type="match status" value="1"/>
</dbReference>
<dbReference type="Pfam" id="PF00176">
    <property type="entry name" value="SNF2-rel_dom"/>
    <property type="match status" value="1"/>
</dbReference>
<dbReference type="PROSITE" id="PS51194">
    <property type="entry name" value="HELICASE_CTER"/>
    <property type="match status" value="1"/>
</dbReference>
<feature type="domain" description="Helicase C-terminal" evidence="5">
    <location>
        <begin position="536"/>
        <end position="694"/>
    </location>
</feature>
<keyword evidence="2" id="KW-0862">Zinc</keyword>
<dbReference type="SMART" id="SM00487">
    <property type="entry name" value="DEXDc"/>
    <property type="match status" value="1"/>
</dbReference>
<accession>A0ABU0MZB3</accession>
<comment type="caution">
    <text evidence="6">The sequence shown here is derived from an EMBL/GenBank/DDBJ whole genome shotgun (WGS) entry which is preliminary data.</text>
</comment>